<dbReference type="HOGENOM" id="CLU_047373_0_3_0"/>
<keyword evidence="5" id="KW-1185">Reference proteome</keyword>
<evidence type="ECO:0000313" key="5">
    <source>
        <dbReference type="Proteomes" id="UP000054010"/>
    </source>
</evidence>
<comment type="similarity">
    <text evidence="1">Belongs to the NAD(P)-dependent epimerase/dehydratase family. SDR39U1 subfamily.</text>
</comment>
<dbReference type="eggNOG" id="COG1090">
    <property type="taxonomic scope" value="Bacteria"/>
</dbReference>
<dbReference type="InterPro" id="IPR001509">
    <property type="entry name" value="Epimerase_deHydtase"/>
</dbReference>
<dbReference type="NCBIfam" id="TIGR01777">
    <property type="entry name" value="yfcH"/>
    <property type="match status" value="1"/>
</dbReference>
<evidence type="ECO:0000259" key="3">
    <source>
        <dbReference type="Pfam" id="PF08338"/>
    </source>
</evidence>
<evidence type="ECO:0000256" key="1">
    <source>
        <dbReference type="ARBA" id="ARBA00009353"/>
    </source>
</evidence>
<accession>E1IIA3</accession>
<reference evidence="4 5" key="1">
    <citation type="journal article" date="2011" name="J. Bacteriol.">
        <title>Draft genome sequence of the anoxygenic filamentous phototrophic bacterium Oscillochloris trichoides subsp. DG-6.</title>
        <authorList>
            <person name="Kuznetsov B.B."/>
            <person name="Ivanovsky R.N."/>
            <person name="Keppen O.I."/>
            <person name="Sukhacheva M.V."/>
            <person name="Bumazhkin B.K."/>
            <person name="Patutina E.O."/>
            <person name="Beletsky A.V."/>
            <person name="Mardanov A.V."/>
            <person name="Baslerov R.V."/>
            <person name="Panteleeva A.N."/>
            <person name="Kolganova T.V."/>
            <person name="Ravin N.V."/>
            <person name="Skryabin K.G."/>
        </authorList>
    </citation>
    <scope>NUCLEOTIDE SEQUENCE [LARGE SCALE GENOMIC DNA]</scope>
    <source>
        <strain evidence="4 5">DG-6</strain>
    </source>
</reference>
<evidence type="ECO:0000259" key="2">
    <source>
        <dbReference type="Pfam" id="PF01370"/>
    </source>
</evidence>
<dbReference type="InterPro" id="IPR036291">
    <property type="entry name" value="NAD(P)-bd_dom_sf"/>
</dbReference>
<comment type="caution">
    <text evidence="4">The sequence shown here is derived from an EMBL/GenBank/DDBJ whole genome shotgun (WGS) entry which is preliminary data.</text>
</comment>
<name>E1IIA3_9CHLR</name>
<sequence length="311" mass="33729">MSETKRVIVTGATGVIGRRLFLALVMKGYEVVIFSRNPQKAREQLPGAAEYVRWAPTTTGAWAASINGAYGVIHLAGAPIAEGILGQRWVPSIKANIYDSRIIGTRGIVEAMAAATTRPKVLLSASGVGYYGFRDSTPLDEQASAGSDFLAKVCVDWEREALRAQEFGVRVACMRTGLVLDPENGVLPQIMQPFKLRVGGPVLPGTQYYSWIHPDDLVGIYLLALEHEDASGPINAVAPSPQTNRSFSSTLGKVMGSPSWMPVPEFSLRVVLGEMADLVVYGQRVLPKKAQALGYQFRYPQLEPALRNLIG</sequence>
<proteinExistence type="inferred from homology"/>
<gene>
    <name evidence="4" type="ORF">OSCT_3054</name>
</gene>
<dbReference type="AlphaFoldDB" id="E1IIA3"/>
<dbReference type="CDD" id="cd05242">
    <property type="entry name" value="SDR_a8"/>
    <property type="match status" value="1"/>
</dbReference>
<feature type="domain" description="DUF1731" evidence="3">
    <location>
        <begin position="263"/>
        <end position="309"/>
    </location>
</feature>
<dbReference type="PANTHER" id="PTHR11092:SF0">
    <property type="entry name" value="EPIMERASE FAMILY PROTEIN SDR39U1"/>
    <property type="match status" value="1"/>
</dbReference>
<dbReference type="Proteomes" id="UP000054010">
    <property type="component" value="Unassembled WGS sequence"/>
</dbReference>
<dbReference type="SUPFAM" id="SSF51735">
    <property type="entry name" value="NAD(P)-binding Rossmann-fold domains"/>
    <property type="match status" value="1"/>
</dbReference>
<evidence type="ECO:0008006" key="6">
    <source>
        <dbReference type="Google" id="ProtNLM"/>
    </source>
</evidence>
<dbReference type="InterPro" id="IPR013549">
    <property type="entry name" value="DUF1731"/>
</dbReference>
<dbReference type="Gene3D" id="3.40.50.720">
    <property type="entry name" value="NAD(P)-binding Rossmann-like Domain"/>
    <property type="match status" value="1"/>
</dbReference>
<dbReference type="EMBL" id="ADVR01000130">
    <property type="protein sequence ID" value="EFO79089.1"/>
    <property type="molecule type" value="Genomic_DNA"/>
</dbReference>
<protein>
    <recommendedName>
        <fullName evidence="6">NAD-dependent epimerase/dehydratase</fullName>
    </recommendedName>
</protein>
<feature type="domain" description="NAD-dependent epimerase/dehydratase" evidence="2">
    <location>
        <begin position="7"/>
        <end position="231"/>
    </location>
</feature>
<dbReference type="InterPro" id="IPR010099">
    <property type="entry name" value="SDR39U1"/>
</dbReference>
<dbReference type="PANTHER" id="PTHR11092">
    <property type="entry name" value="SUGAR NUCLEOTIDE EPIMERASE RELATED"/>
    <property type="match status" value="1"/>
</dbReference>
<dbReference type="Pfam" id="PF01370">
    <property type="entry name" value="Epimerase"/>
    <property type="match status" value="1"/>
</dbReference>
<dbReference type="OrthoDB" id="9801773at2"/>
<evidence type="ECO:0000313" key="4">
    <source>
        <dbReference type="EMBL" id="EFO79089.1"/>
    </source>
</evidence>
<dbReference type="Pfam" id="PF08338">
    <property type="entry name" value="DUF1731"/>
    <property type="match status" value="1"/>
</dbReference>
<dbReference type="STRING" id="765420.OSCT_3054"/>
<organism evidence="4 5">
    <name type="scientific">Oscillochloris trichoides DG-6</name>
    <dbReference type="NCBI Taxonomy" id="765420"/>
    <lineage>
        <taxon>Bacteria</taxon>
        <taxon>Bacillati</taxon>
        <taxon>Chloroflexota</taxon>
        <taxon>Chloroflexia</taxon>
        <taxon>Chloroflexales</taxon>
        <taxon>Chloroflexineae</taxon>
        <taxon>Oscillochloridaceae</taxon>
        <taxon>Oscillochloris</taxon>
    </lineage>
</organism>